<dbReference type="Pfam" id="PF16461">
    <property type="entry name" value="Phage_TTP_12"/>
    <property type="match status" value="1"/>
</dbReference>
<dbReference type="EMBL" id="JMQM01000001">
    <property type="protein sequence ID" value="KFB10333.1"/>
    <property type="molecule type" value="Genomic_DNA"/>
</dbReference>
<dbReference type="Proteomes" id="UP000053675">
    <property type="component" value="Unassembled WGS sequence"/>
</dbReference>
<evidence type="ECO:0000259" key="1">
    <source>
        <dbReference type="Pfam" id="PF16461"/>
    </source>
</evidence>
<accession>A0A084UBJ7</accession>
<sequence length="143" mass="15656">MTDASIGYGTKYRIWDTGTSPADYFQIGEVINVTPGEATADRIDATHMLSPNRRREYIAGLIDNGEASFEINWVPGNDTDVFLRELFESGETRDHQVEFPNGAIVTFEASIIGYSKAVPIDDRMTATVTVAVSGAETWTQASS</sequence>
<dbReference type="OrthoDB" id="4206561at2"/>
<organism evidence="2 3">
    <name type="scientific">Nitratireductor basaltis</name>
    <dbReference type="NCBI Taxonomy" id="472175"/>
    <lineage>
        <taxon>Bacteria</taxon>
        <taxon>Pseudomonadati</taxon>
        <taxon>Pseudomonadota</taxon>
        <taxon>Alphaproteobacteria</taxon>
        <taxon>Hyphomicrobiales</taxon>
        <taxon>Phyllobacteriaceae</taxon>
        <taxon>Nitratireductor</taxon>
    </lineage>
</organism>
<name>A0A084UBJ7_9HYPH</name>
<evidence type="ECO:0000313" key="3">
    <source>
        <dbReference type="Proteomes" id="UP000053675"/>
    </source>
</evidence>
<gene>
    <name evidence="2" type="ORF">EL18_01364</name>
</gene>
<protein>
    <submittedName>
        <fullName evidence="2">Outer capsid protein Hoc</fullName>
    </submittedName>
</protein>
<dbReference type="AlphaFoldDB" id="A0A084UBJ7"/>
<keyword evidence="3" id="KW-1185">Reference proteome</keyword>
<reference evidence="2 3" key="1">
    <citation type="submission" date="2014-05" db="EMBL/GenBank/DDBJ databases">
        <title>Draft Genome Sequence of Nitratireductor basaltis Strain UMTGB225, A Marine Bacterium Isolated from Green Barrel Tunicate.</title>
        <authorList>
            <person name="Gan H.Y."/>
        </authorList>
    </citation>
    <scope>NUCLEOTIDE SEQUENCE [LARGE SCALE GENOMIC DNA]</scope>
    <source>
        <strain evidence="2 3">UMTGB225</strain>
    </source>
</reference>
<evidence type="ECO:0000313" key="2">
    <source>
        <dbReference type="EMBL" id="KFB10333.1"/>
    </source>
</evidence>
<dbReference type="PATRIC" id="fig|472175.3.peg.1378"/>
<dbReference type="eggNOG" id="ENOG5033CQ6">
    <property type="taxonomic scope" value="Bacteria"/>
</dbReference>
<dbReference type="Gene3D" id="4.10.410.40">
    <property type="match status" value="1"/>
</dbReference>
<feature type="domain" description="Lambda phage tail tube protein N-terminal" evidence="1">
    <location>
        <begin position="16"/>
        <end position="139"/>
    </location>
</feature>
<proteinExistence type="predicted"/>
<comment type="caution">
    <text evidence="2">The sequence shown here is derived from an EMBL/GenBank/DDBJ whole genome shotgun (WGS) entry which is preliminary data.</text>
</comment>
<dbReference type="STRING" id="472175.EL18_01364"/>
<dbReference type="InterPro" id="IPR032494">
    <property type="entry name" value="Phage_TTP_N"/>
</dbReference>
<dbReference type="RefSeq" id="WP_036481023.1">
    <property type="nucleotide sequence ID" value="NZ_JMQM01000001.1"/>
</dbReference>